<dbReference type="Proteomes" id="UP000032141">
    <property type="component" value="Chromosome C3"/>
</dbReference>
<reference evidence="2 3" key="1">
    <citation type="journal article" date="2014" name="Genome Biol.">
        <title>Transcriptome and methylome profiling reveals relics of genome dominance in the mesopolyploid Brassica oleracea.</title>
        <authorList>
            <person name="Parkin I.A."/>
            <person name="Koh C."/>
            <person name="Tang H."/>
            <person name="Robinson S.J."/>
            <person name="Kagale S."/>
            <person name="Clarke W.E."/>
            <person name="Town C.D."/>
            <person name="Nixon J."/>
            <person name="Krishnakumar V."/>
            <person name="Bidwell S.L."/>
            <person name="Denoeud F."/>
            <person name="Belcram H."/>
            <person name="Links M.G."/>
            <person name="Just J."/>
            <person name="Clarke C."/>
            <person name="Bender T."/>
            <person name="Huebert T."/>
            <person name="Mason A.S."/>
            <person name="Pires J.C."/>
            <person name="Barker G."/>
            <person name="Moore J."/>
            <person name="Walley P.G."/>
            <person name="Manoli S."/>
            <person name="Batley J."/>
            <person name="Edwards D."/>
            <person name="Nelson M.N."/>
            <person name="Wang X."/>
            <person name="Paterson A.H."/>
            <person name="King G."/>
            <person name="Bancroft I."/>
            <person name="Chalhoub B."/>
            <person name="Sharpe A.G."/>
        </authorList>
    </citation>
    <scope>NUCLEOTIDE SEQUENCE</scope>
    <source>
        <strain evidence="2 3">cv. TO1000</strain>
    </source>
</reference>
<dbReference type="Gramene" id="Bo3g106900.1">
    <property type="protein sequence ID" value="Bo3g106900.1"/>
    <property type="gene ID" value="Bo3g106900"/>
</dbReference>
<feature type="transmembrane region" description="Helical" evidence="1">
    <location>
        <begin position="7"/>
        <end position="31"/>
    </location>
</feature>
<evidence type="ECO:0000313" key="3">
    <source>
        <dbReference type="Proteomes" id="UP000032141"/>
    </source>
</evidence>
<sequence>MQCFYFLYCLFTYYIFFLILKIYLLFIFYFLNNNATCHILGEFFSLMWTLYGASKGPFY</sequence>
<keyword evidence="3" id="KW-1185">Reference proteome</keyword>
<reference evidence="2" key="2">
    <citation type="submission" date="2015-03" db="UniProtKB">
        <authorList>
            <consortium name="EnsemblPlants"/>
        </authorList>
    </citation>
    <scope>IDENTIFICATION</scope>
</reference>
<keyword evidence="1" id="KW-0812">Transmembrane</keyword>
<organism evidence="2 3">
    <name type="scientific">Brassica oleracea var. oleracea</name>
    <dbReference type="NCBI Taxonomy" id="109376"/>
    <lineage>
        <taxon>Eukaryota</taxon>
        <taxon>Viridiplantae</taxon>
        <taxon>Streptophyta</taxon>
        <taxon>Embryophyta</taxon>
        <taxon>Tracheophyta</taxon>
        <taxon>Spermatophyta</taxon>
        <taxon>Magnoliopsida</taxon>
        <taxon>eudicotyledons</taxon>
        <taxon>Gunneridae</taxon>
        <taxon>Pentapetalae</taxon>
        <taxon>rosids</taxon>
        <taxon>malvids</taxon>
        <taxon>Brassicales</taxon>
        <taxon>Brassicaceae</taxon>
        <taxon>Brassiceae</taxon>
        <taxon>Brassica</taxon>
    </lineage>
</organism>
<name>A0A0D3BFK4_BRAOL</name>
<keyword evidence="1" id="KW-0472">Membrane</keyword>
<protein>
    <submittedName>
        <fullName evidence="2">Uncharacterized protein</fullName>
    </submittedName>
</protein>
<evidence type="ECO:0000256" key="1">
    <source>
        <dbReference type="SAM" id="Phobius"/>
    </source>
</evidence>
<proteinExistence type="predicted"/>
<dbReference type="EnsemblPlants" id="Bo3g106900.1">
    <property type="protein sequence ID" value="Bo3g106900.1"/>
    <property type="gene ID" value="Bo3g106900"/>
</dbReference>
<dbReference type="HOGENOM" id="CLU_2964025_0_0_1"/>
<keyword evidence="1" id="KW-1133">Transmembrane helix</keyword>
<dbReference type="AlphaFoldDB" id="A0A0D3BFK4"/>
<evidence type="ECO:0000313" key="2">
    <source>
        <dbReference type="EnsemblPlants" id="Bo3g106900.1"/>
    </source>
</evidence>
<accession>A0A0D3BFK4</accession>